<proteinExistence type="predicted"/>
<feature type="compositionally biased region" description="Low complexity" evidence="1">
    <location>
        <begin position="174"/>
        <end position="195"/>
    </location>
</feature>
<gene>
    <name evidence="2" type="ORF">T069G_00152</name>
</gene>
<protein>
    <submittedName>
        <fullName evidence="2">Uncharacterized protein</fullName>
    </submittedName>
</protein>
<sequence length="281" mass="31225">MCHCSTSEDAELSLLRFSLCLPGANGIPKPRTSGDQQVAWLASPASLDADPSTPEDSGWICGMYARAWARLEMAIYGQDVEDDQEIAFCYGDAVTFAACIPFYGFTIGSLQYAVRSYFGLEGTRRQDFSDGCCFPRDTILRNEQEIILRERLRRAPEEKPQPPYGCYDQMLYQSQTEQQQQQQQQQRAVRGDQAQVPASENKTAATNANVKPSPAKVHSVHEDVRQPAQTNRRAPHTLEEDLATPAKAKRQEHILHDDAETATPTKPVPHELGATSLKAGQ</sequence>
<organism evidence="2 3">
    <name type="scientific">Trichoderma breve</name>
    <dbReference type="NCBI Taxonomy" id="2034170"/>
    <lineage>
        <taxon>Eukaryota</taxon>
        <taxon>Fungi</taxon>
        <taxon>Dikarya</taxon>
        <taxon>Ascomycota</taxon>
        <taxon>Pezizomycotina</taxon>
        <taxon>Sordariomycetes</taxon>
        <taxon>Hypocreomycetidae</taxon>
        <taxon>Hypocreales</taxon>
        <taxon>Hypocreaceae</taxon>
        <taxon>Trichoderma</taxon>
    </lineage>
</organism>
<reference evidence="2" key="1">
    <citation type="submission" date="2022-09" db="EMBL/GenBank/DDBJ databases">
        <title>Chromosome-level assembly of Trichoderma breve T069, a fungus used in development of biopesticide product.</title>
        <authorList>
            <person name="Lin R."/>
            <person name="Liu T."/>
        </authorList>
    </citation>
    <scope>NUCLEOTIDE SEQUENCE</scope>
    <source>
        <strain evidence="2">T069</strain>
    </source>
</reference>
<evidence type="ECO:0000313" key="2">
    <source>
        <dbReference type="EMBL" id="KAJ4863622.1"/>
    </source>
</evidence>
<keyword evidence="3" id="KW-1185">Reference proteome</keyword>
<accession>A0A9W9EBD9</accession>
<dbReference type="GeneID" id="80862050"/>
<dbReference type="Proteomes" id="UP001140511">
    <property type="component" value="Unassembled WGS sequence"/>
</dbReference>
<dbReference type="EMBL" id="JAOPEN010000001">
    <property type="protein sequence ID" value="KAJ4863622.1"/>
    <property type="molecule type" value="Genomic_DNA"/>
</dbReference>
<feature type="compositionally biased region" description="Basic and acidic residues" evidence="1">
    <location>
        <begin position="249"/>
        <end position="259"/>
    </location>
</feature>
<evidence type="ECO:0000313" key="3">
    <source>
        <dbReference type="Proteomes" id="UP001140511"/>
    </source>
</evidence>
<name>A0A9W9EBD9_9HYPO</name>
<evidence type="ECO:0000256" key="1">
    <source>
        <dbReference type="SAM" id="MobiDB-lite"/>
    </source>
</evidence>
<dbReference type="AlphaFoldDB" id="A0A9W9EBD9"/>
<dbReference type="RefSeq" id="XP_056032678.1">
    <property type="nucleotide sequence ID" value="XM_056167362.1"/>
</dbReference>
<feature type="compositionally biased region" description="Polar residues" evidence="1">
    <location>
        <begin position="196"/>
        <end position="210"/>
    </location>
</feature>
<feature type="region of interest" description="Disordered" evidence="1">
    <location>
        <begin position="174"/>
        <end position="281"/>
    </location>
</feature>
<comment type="caution">
    <text evidence="2">The sequence shown here is derived from an EMBL/GenBank/DDBJ whole genome shotgun (WGS) entry which is preliminary data.</text>
</comment>